<evidence type="ECO:0000313" key="3">
    <source>
        <dbReference type="Proteomes" id="UP000245712"/>
    </source>
</evidence>
<dbReference type="CDD" id="cd00531">
    <property type="entry name" value="NTF2_like"/>
    <property type="match status" value="1"/>
</dbReference>
<evidence type="ECO:0000313" key="2">
    <source>
        <dbReference type="EMBL" id="PVX71581.1"/>
    </source>
</evidence>
<name>A0ABX5K9P0_9BURK</name>
<dbReference type="InterPro" id="IPR037401">
    <property type="entry name" value="SnoaL-like"/>
</dbReference>
<comment type="caution">
    <text evidence="2">The sequence shown here is derived from an EMBL/GenBank/DDBJ whole genome shotgun (WGS) entry which is preliminary data.</text>
</comment>
<dbReference type="EMBL" id="QEOB01000028">
    <property type="protein sequence ID" value="PVX71581.1"/>
    <property type="molecule type" value="Genomic_DNA"/>
</dbReference>
<reference evidence="2 3" key="1">
    <citation type="submission" date="2018-05" db="EMBL/GenBank/DDBJ databases">
        <title>Genomic Encyclopedia of Type Strains, Phase IV (KMG-V): Genome sequencing to study the core and pangenomes of soil and plant-associated prokaryotes.</title>
        <authorList>
            <person name="Whitman W."/>
        </authorList>
    </citation>
    <scope>NUCLEOTIDE SEQUENCE [LARGE SCALE GENOMIC DNA]</scope>
    <source>
        <strain evidence="2 3">SCZa-39</strain>
    </source>
</reference>
<sequence>MSDNAVLAIQRISDRIEISDAMCRYARGVDRGDWDALRSAYHSDAYDDHGEYKGGIDGLVEWLDLRFAGVDNSIHFLGNCLIEFAGPDVALVETYFASRRLRKPVAGEREDLGPQDQLCRQAWGRYVDRFERRDGEWKVAHRVVVVDAAFTSVAEGGMRSAPLTWGTRDKTDALYAAKQALFGASGG</sequence>
<proteinExistence type="predicted"/>
<accession>A0ABX5K9P0</accession>
<dbReference type="InterPro" id="IPR032710">
    <property type="entry name" value="NTF2-like_dom_sf"/>
</dbReference>
<evidence type="ECO:0000259" key="1">
    <source>
        <dbReference type="Pfam" id="PF13577"/>
    </source>
</evidence>
<dbReference type="RefSeq" id="WP_165842097.1">
    <property type="nucleotide sequence ID" value="NZ_QEOB01000028.1"/>
</dbReference>
<dbReference type="Proteomes" id="UP000245712">
    <property type="component" value="Unassembled WGS sequence"/>
</dbReference>
<keyword evidence="3" id="KW-1185">Reference proteome</keyword>
<gene>
    <name evidence="2" type="ORF">C7402_1284</name>
</gene>
<feature type="domain" description="SnoaL-like" evidence="1">
    <location>
        <begin position="10"/>
        <end position="142"/>
    </location>
</feature>
<protein>
    <submittedName>
        <fullName evidence="2">SnoaL-like protein</fullName>
    </submittedName>
</protein>
<dbReference type="SUPFAM" id="SSF54427">
    <property type="entry name" value="NTF2-like"/>
    <property type="match status" value="1"/>
</dbReference>
<dbReference type="Pfam" id="PF13577">
    <property type="entry name" value="SnoaL_4"/>
    <property type="match status" value="1"/>
</dbReference>
<dbReference type="Gene3D" id="3.10.450.50">
    <property type="match status" value="1"/>
</dbReference>
<organism evidence="2 3">
    <name type="scientific">Paraburkholderia unamae</name>
    <dbReference type="NCBI Taxonomy" id="219649"/>
    <lineage>
        <taxon>Bacteria</taxon>
        <taxon>Pseudomonadati</taxon>
        <taxon>Pseudomonadota</taxon>
        <taxon>Betaproteobacteria</taxon>
        <taxon>Burkholderiales</taxon>
        <taxon>Burkholderiaceae</taxon>
        <taxon>Paraburkholderia</taxon>
    </lineage>
</organism>